<evidence type="ECO:0000313" key="2">
    <source>
        <dbReference type="Proteomes" id="UP000325577"/>
    </source>
</evidence>
<proteinExistence type="predicted"/>
<dbReference type="EMBL" id="CM018047">
    <property type="protein sequence ID" value="KAA8524579.1"/>
    <property type="molecule type" value="Genomic_DNA"/>
</dbReference>
<accession>A0A5J5A2P7</accession>
<name>A0A5J5A2P7_9ASTE</name>
<sequence>MMGQMTGQLTWRVVDPCDDVADVAGKERLGQQAANQRKWKKPRQVVSDSGLAAGPWSVADVRLVQRIRIAGWSCGGMYGLQVRSADPVMSVFGDDVFGCIACWIVI</sequence>
<gene>
    <name evidence="1" type="ORF">F0562_011002</name>
</gene>
<reference evidence="1 2" key="1">
    <citation type="submission" date="2019-09" db="EMBL/GenBank/DDBJ databases">
        <title>A chromosome-level genome assembly of the Chinese tupelo Nyssa sinensis.</title>
        <authorList>
            <person name="Yang X."/>
            <person name="Kang M."/>
            <person name="Yang Y."/>
            <person name="Xiong H."/>
            <person name="Wang M."/>
            <person name="Zhang Z."/>
            <person name="Wang Z."/>
            <person name="Wu H."/>
            <person name="Ma T."/>
            <person name="Liu J."/>
            <person name="Xi Z."/>
        </authorList>
    </citation>
    <scope>NUCLEOTIDE SEQUENCE [LARGE SCALE GENOMIC DNA]</scope>
    <source>
        <strain evidence="1">J267</strain>
        <tissue evidence="1">Leaf</tissue>
    </source>
</reference>
<protein>
    <submittedName>
        <fullName evidence="1">Uncharacterized protein</fullName>
    </submittedName>
</protein>
<dbReference type="Proteomes" id="UP000325577">
    <property type="component" value="Linkage Group LG4"/>
</dbReference>
<organism evidence="1 2">
    <name type="scientific">Nyssa sinensis</name>
    <dbReference type="NCBI Taxonomy" id="561372"/>
    <lineage>
        <taxon>Eukaryota</taxon>
        <taxon>Viridiplantae</taxon>
        <taxon>Streptophyta</taxon>
        <taxon>Embryophyta</taxon>
        <taxon>Tracheophyta</taxon>
        <taxon>Spermatophyta</taxon>
        <taxon>Magnoliopsida</taxon>
        <taxon>eudicotyledons</taxon>
        <taxon>Gunneridae</taxon>
        <taxon>Pentapetalae</taxon>
        <taxon>asterids</taxon>
        <taxon>Cornales</taxon>
        <taxon>Nyssaceae</taxon>
        <taxon>Nyssa</taxon>
    </lineage>
</organism>
<evidence type="ECO:0000313" key="1">
    <source>
        <dbReference type="EMBL" id="KAA8524579.1"/>
    </source>
</evidence>
<keyword evidence="2" id="KW-1185">Reference proteome</keyword>
<dbReference type="AlphaFoldDB" id="A0A5J5A2P7"/>